<proteinExistence type="predicted"/>
<comment type="caution">
    <text evidence="1">The sequence shown here is derived from an EMBL/GenBank/DDBJ whole genome shotgun (WGS) entry which is preliminary data.</text>
</comment>
<dbReference type="AlphaFoldDB" id="A0AAD6LMF1"/>
<name>A0AAD6LMF1_9ROSI</name>
<evidence type="ECO:0000313" key="1">
    <source>
        <dbReference type="EMBL" id="KAJ6969739.1"/>
    </source>
</evidence>
<evidence type="ECO:0000313" key="2">
    <source>
        <dbReference type="Proteomes" id="UP001164929"/>
    </source>
</evidence>
<protein>
    <submittedName>
        <fullName evidence="1">Uncharacterized protein</fullName>
    </submittedName>
</protein>
<sequence>MGFYWCQTVIGTVRYQGGSGHTLKTAKWMHKTIPFCISDSDSPLFEPSQITPLVMEYNDLEGLVCVYFGLKSMKRVKILIIFHLGCFVDQEEIWH</sequence>
<dbReference type="EMBL" id="JAQIZT010000015">
    <property type="protein sequence ID" value="KAJ6969739.1"/>
    <property type="molecule type" value="Genomic_DNA"/>
</dbReference>
<gene>
    <name evidence="1" type="ORF">NC653_034321</name>
</gene>
<reference evidence="1" key="1">
    <citation type="journal article" date="2023" name="Mol. Ecol. Resour.">
        <title>Chromosome-level genome assembly of a triploid poplar Populus alba 'Berolinensis'.</title>
        <authorList>
            <person name="Chen S."/>
            <person name="Yu Y."/>
            <person name="Wang X."/>
            <person name="Wang S."/>
            <person name="Zhang T."/>
            <person name="Zhou Y."/>
            <person name="He R."/>
            <person name="Meng N."/>
            <person name="Wang Y."/>
            <person name="Liu W."/>
            <person name="Liu Z."/>
            <person name="Liu J."/>
            <person name="Guo Q."/>
            <person name="Huang H."/>
            <person name="Sederoff R.R."/>
            <person name="Wang G."/>
            <person name="Qu G."/>
            <person name="Chen S."/>
        </authorList>
    </citation>
    <scope>NUCLEOTIDE SEQUENCE</scope>
    <source>
        <strain evidence="1">SC-2020</strain>
    </source>
</reference>
<organism evidence="1 2">
    <name type="scientific">Populus alba x Populus x berolinensis</name>
    <dbReference type="NCBI Taxonomy" id="444605"/>
    <lineage>
        <taxon>Eukaryota</taxon>
        <taxon>Viridiplantae</taxon>
        <taxon>Streptophyta</taxon>
        <taxon>Embryophyta</taxon>
        <taxon>Tracheophyta</taxon>
        <taxon>Spermatophyta</taxon>
        <taxon>Magnoliopsida</taxon>
        <taxon>eudicotyledons</taxon>
        <taxon>Gunneridae</taxon>
        <taxon>Pentapetalae</taxon>
        <taxon>rosids</taxon>
        <taxon>fabids</taxon>
        <taxon>Malpighiales</taxon>
        <taxon>Salicaceae</taxon>
        <taxon>Saliceae</taxon>
        <taxon>Populus</taxon>
    </lineage>
</organism>
<accession>A0AAD6LMF1</accession>
<dbReference type="Proteomes" id="UP001164929">
    <property type="component" value="Chromosome 15"/>
</dbReference>
<keyword evidence="2" id="KW-1185">Reference proteome</keyword>